<dbReference type="GO" id="GO:0005524">
    <property type="term" value="F:ATP binding"/>
    <property type="evidence" value="ECO:0007669"/>
    <property type="project" value="UniProtKB-KW"/>
</dbReference>
<dbReference type="Pfam" id="PF00004">
    <property type="entry name" value="AAA"/>
    <property type="match status" value="1"/>
</dbReference>
<accession>A0A9P4LKN6</accession>
<evidence type="ECO:0000256" key="12">
    <source>
        <dbReference type="RuleBase" id="RU003651"/>
    </source>
</evidence>
<dbReference type="GO" id="GO:0005743">
    <property type="term" value="C:mitochondrial inner membrane"/>
    <property type="evidence" value="ECO:0007669"/>
    <property type="project" value="UniProtKB-SubCell"/>
</dbReference>
<dbReference type="Pfam" id="PF08740">
    <property type="entry name" value="BCS1_N"/>
    <property type="match status" value="1"/>
</dbReference>
<dbReference type="SMART" id="SM00382">
    <property type="entry name" value="AAA"/>
    <property type="match status" value="1"/>
</dbReference>
<reference evidence="16" key="1">
    <citation type="journal article" date="2020" name="Stud. Mycol.">
        <title>101 Dothideomycetes genomes: a test case for predicting lifestyles and emergence of pathogens.</title>
        <authorList>
            <person name="Haridas S."/>
            <person name="Albert R."/>
            <person name="Binder M."/>
            <person name="Bloem J."/>
            <person name="Labutti K."/>
            <person name="Salamov A."/>
            <person name="Andreopoulos B."/>
            <person name="Baker S."/>
            <person name="Barry K."/>
            <person name="Bills G."/>
            <person name="Bluhm B."/>
            <person name="Cannon C."/>
            <person name="Castanera R."/>
            <person name="Culley D."/>
            <person name="Daum C."/>
            <person name="Ezra D."/>
            <person name="Gonzalez J."/>
            <person name="Henrissat B."/>
            <person name="Kuo A."/>
            <person name="Liang C."/>
            <person name="Lipzen A."/>
            <person name="Lutzoni F."/>
            <person name="Magnuson J."/>
            <person name="Mondo S."/>
            <person name="Nolan M."/>
            <person name="Ohm R."/>
            <person name="Pangilinan J."/>
            <person name="Park H.-J."/>
            <person name="Ramirez L."/>
            <person name="Alfaro M."/>
            <person name="Sun H."/>
            <person name="Tritt A."/>
            <person name="Yoshinaga Y."/>
            <person name="Zwiers L.-H."/>
            <person name="Turgeon B."/>
            <person name="Goodwin S."/>
            <person name="Spatafora J."/>
            <person name="Crous P."/>
            <person name="Grigoriev I."/>
        </authorList>
    </citation>
    <scope>NUCLEOTIDE SEQUENCE</scope>
    <source>
        <strain evidence="16">CBS 110217</strain>
    </source>
</reference>
<feature type="domain" description="BCS1 N-terminal" evidence="15">
    <location>
        <begin position="72"/>
        <end position="271"/>
    </location>
</feature>
<dbReference type="Pfam" id="PF25426">
    <property type="entry name" value="AAA_lid_BCS1"/>
    <property type="match status" value="1"/>
</dbReference>
<keyword evidence="3" id="KW-0812">Transmembrane</keyword>
<dbReference type="OrthoDB" id="10251412at2759"/>
<dbReference type="InterPro" id="IPR003960">
    <property type="entry name" value="ATPase_AAA_CS"/>
</dbReference>
<evidence type="ECO:0000256" key="8">
    <source>
        <dbReference type="ARBA" id="ARBA00022989"/>
    </source>
</evidence>
<evidence type="ECO:0000256" key="11">
    <source>
        <dbReference type="ARBA" id="ARBA00048778"/>
    </source>
</evidence>
<evidence type="ECO:0000256" key="2">
    <source>
        <dbReference type="ARBA" id="ARBA00007448"/>
    </source>
</evidence>
<dbReference type="PANTHER" id="PTHR23070">
    <property type="entry name" value="BCS1 AAA-TYPE ATPASE"/>
    <property type="match status" value="1"/>
</dbReference>
<keyword evidence="6 16" id="KW-0378">Hydrolase</keyword>
<dbReference type="EMBL" id="ML978221">
    <property type="protein sequence ID" value="KAF2027797.1"/>
    <property type="molecule type" value="Genomic_DNA"/>
</dbReference>
<feature type="domain" description="AAA+ ATPase" evidence="14">
    <location>
        <begin position="304"/>
        <end position="426"/>
    </location>
</feature>
<keyword evidence="10" id="KW-0472">Membrane</keyword>
<keyword evidence="5" id="KW-0999">Mitochondrion inner membrane</keyword>
<keyword evidence="8" id="KW-1133">Transmembrane helix</keyword>
<feature type="compositionally biased region" description="Polar residues" evidence="13">
    <location>
        <begin position="510"/>
        <end position="519"/>
    </location>
</feature>
<dbReference type="InterPro" id="IPR003959">
    <property type="entry name" value="ATPase_AAA_core"/>
</dbReference>
<evidence type="ECO:0000256" key="9">
    <source>
        <dbReference type="ARBA" id="ARBA00023128"/>
    </source>
</evidence>
<dbReference type="Proteomes" id="UP000799777">
    <property type="component" value="Unassembled WGS sequence"/>
</dbReference>
<dbReference type="InterPro" id="IPR014851">
    <property type="entry name" value="BCS1_N"/>
</dbReference>
<proteinExistence type="inferred from homology"/>
<organism evidence="16 17">
    <name type="scientific">Setomelanomma holmii</name>
    <dbReference type="NCBI Taxonomy" id="210430"/>
    <lineage>
        <taxon>Eukaryota</taxon>
        <taxon>Fungi</taxon>
        <taxon>Dikarya</taxon>
        <taxon>Ascomycota</taxon>
        <taxon>Pezizomycotina</taxon>
        <taxon>Dothideomycetes</taxon>
        <taxon>Pleosporomycetidae</taxon>
        <taxon>Pleosporales</taxon>
        <taxon>Pleosporineae</taxon>
        <taxon>Phaeosphaeriaceae</taxon>
        <taxon>Setomelanomma</taxon>
    </lineage>
</organism>
<comment type="caution">
    <text evidence="16">The sequence shown here is derived from an EMBL/GenBank/DDBJ whole genome shotgun (WGS) entry which is preliminary data.</text>
</comment>
<evidence type="ECO:0000256" key="3">
    <source>
        <dbReference type="ARBA" id="ARBA00022692"/>
    </source>
</evidence>
<dbReference type="SMART" id="SM01024">
    <property type="entry name" value="BCS1_N"/>
    <property type="match status" value="1"/>
</dbReference>
<evidence type="ECO:0000259" key="15">
    <source>
        <dbReference type="SMART" id="SM01024"/>
    </source>
</evidence>
<dbReference type="GO" id="GO:0016887">
    <property type="term" value="F:ATP hydrolysis activity"/>
    <property type="evidence" value="ECO:0007669"/>
    <property type="project" value="InterPro"/>
</dbReference>
<dbReference type="InterPro" id="IPR050747">
    <property type="entry name" value="Mitochondrial_chaperone_BCS1"/>
</dbReference>
<evidence type="ECO:0000256" key="5">
    <source>
        <dbReference type="ARBA" id="ARBA00022792"/>
    </source>
</evidence>
<evidence type="ECO:0000313" key="17">
    <source>
        <dbReference type="Proteomes" id="UP000799777"/>
    </source>
</evidence>
<name>A0A9P4LKN6_9PLEO</name>
<comment type="catalytic activity">
    <reaction evidence="11">
        <text>ATP + H2O = ADP + phosphate + H(+)</text>
        <dbReference type="Rhea" id="RHEA:13065"/>
        <dbReference type="ChEBI" id="CHEBI:15377"/>
        <dbReference type="ChEBI" id="CHEBI:15378"/>
        <dbReference type="ChEBI" id="CHEBI:30616"/>
        <dbReference type="ChEBI" id="CHEBI:43474"/>
        <dbReference type="ChEBI" id="CHEBI:456216"/>
    </reaction>
    <physiologicalReaction direction="left-to-right" evidence="11">
        <dbReference type="Rhea" id="RHEA:13066"/>
    </physiologicalReaction>
</comment>
<evidence type="ECO:0000256" key="7">
    <source>
        <dbReference type="ARBA" id="ARBA00022840"/>
    </source>
</evidence>
<dbReference type="AlphaFoldDB" id="A0A9P4LKN6"/>
<evidence type="ECO:0000256" key="10">
    <source>
        <dbReference type="ARBA" id="ARBA00023136"/>
    </source>
</evidence>
<sequence>MSTSTDLVIPNAAVRVPPEDQLWPEALDTPGLVPRHLKRTATRSFPLLEVLQRLLYRFRPSGTAGDLEKVLAIIGLYQTVRPVYNYLRDFFLWSCTSQVTVPESDPVAKNVLAWMGAEVILNSRTRSAMMISGGLENLNNGFPNPMRFPGPAGPEHTDDEVVCLPPLGTRIFWVGFRPFLFSRTGGQSYHRNNSVMAGNLVNDHGQLQNALTITTLGWSLAPLRKFAELCHEFKIKNLNGTTTVYFAGGRSDPYGDGWQSVSKAIRKLDTIDMDEEVKSDIIRDAEYYYSEQSRQFFADCGIPYRRGYLFHGPPGTGKSSFSAALAGHLQCDIYHINLASGDISDGSLHRLFLSLPRKCVVVIEDIDSAGIGREHLASKPKPPETEASITEKGRLLIMTSNNPDALDPALTRPGRIDKKVYFGNMSRTAGKSIFRRLIGRSALAHDAAFTMAEIEQYAIEFAEKVPANTFTPAQVQNFLQGCRSDPHTALRDIDAWVTGNRDTLDEQNKTSKSSDTSASLVEHAEVEDGSDADSY</sequence>
<comment type="similarity">
    <text evidence="2">Belongs to the AAA ATPase family. BCS1 subfamily.</text>
</comment>
<dbReference type="InterPro" id="IPR003593">
    <property type="entry name" value="AAA+_ATPase"/>
</dbReference>
<protein>
    <submittedName>
        <fullName evidence="16">P-loop containing nucleoside triphosphate hydrolase protein</fullName>
    </submittedName>
</protein>
<evidence type="ECO:0000256" key="4">
    <source>
        <dbReference type="ARBA" id="ARBA00022741"/>
    </source>
</evidence>
<evidence type="ECO:0000313" key="16">
    <source>
        <dbReference type="EMBL" id="KAF2027797.1"/>
    </source>
</evidence>
<dbReference type="SUPFAM" id="SSF52540">
    <property type="entry name" value="P-loop containing nucleoside triphosphate hydrolases"/>
    <property type="match status" value="1"/>
</dbReference>
<feature type="compositionally biased region" description="Acidic residues" evidence="13">
    <location>
        <begin position="525"/>
        <end position="535"/>
    </location>
</feature>
<gene>
    <name evidence="16" type="ORF">EK21DRAFT_71142</name>
</gene>
<dbReference type="PROSITE" id="PS00674">
    <property type="entry name" value="AAA"/>
    <property type="match status" value="1"/>
</dbReference>
<dbReference type="InterPro" id="IPR057495">
    <property type="entry name" value="AAA_lid_BCS1"/>
</dbReference>
<keyword evidence="9" id="KW-0496">Mitochondrion</keyword>
<dbReference type="InterPro" id="IPR027417">
    <property type="entry name" value="P-loop_NTPase"/>
</dbReference>
<keyword evidence="17" id="KW-1185">Reference proteome</keyword>
<evidence type="ECO:0000256" key="6">
    <source>
        <dbReference type="ARBA" id="ARBA00022801"/>
    </source>
</evidence>
<evidence type="ECO:0000259" key="14">
    <source>
        <dbReference type="SMART" id="SM00382"/>
    </source>
</evidence>
<keyword evidence="4 12" id="KW-0547">Nucleotide-binding</keyword>
<evidence type="ECO:0000256" key="1">
    <source>
        <dbReference type="ARBA" id="ARBA00004434"/>
    </source>
</evidence>
<dbReference type="Gene3D" id="3.40.50.300">
    <property type="entry name" value="P-loop containing nucleotide triphosphate hydrolases"/>
    <property type="match status" value="1"/>
</dbReference>
<comment type="subcellular location">
    <subcellularLocation>
        <location evidence="1">Mitochondrion inner membrane</location>
        <topology evidence="1">Single-pass membrane protein</topology>
    </subcellularLocation>
</comment>
<feature type="region of interest" description="Disordered" evidence="13">
    <location>
        <begin position="504"/>
        <end position="535"/>
    </location>
</feature>
<keyword evidence="7 12" id="KW-0067">ATP-binding</keyword>
<evidence type="ECO:0000256" key="13">
    <source>
        <dbReference type="SAM" id="MobiDB-lite"/>
    </source>
</evidence>